<keyword evidence="6" id="KW-0472">Membrane</keyword>
<feature type="transmembrane region" description="Helical" evidence="6">
    <location>
        <begin position="162"/>
        <end position="180"/>
    </location>
</feature>
<keyword evidence="6" id="KW-1133">Transmembrane helix</keyword>
<dbReference type="Pfam" id="PF00355">
    <property type="entry name" value="Rieske"/>
    <property type="match status" value="1"/>
</dbReference>
<dbReference type="InterPro" id="IPR036922">
    <property type="entry name" value="Rieske_2Fe-2S_sf"/>
</dbReference>
<dbReference type="InterPro" id="IPR007301">
    <property type="entry name" value="DoxD"/>
</dbReference>
<dbReference type="PRINTS" id="PR00162">
    <property type="entry name" value="RIESKE"/>
</dbReference>
<feature type="transmembrane region" description="Helical" evidence="6">
    <location>
        <begin position="128"/>
        <end position="150"/>
    </location>
</feature>
<evidence type="ECO:0000313" key="8">
    <source>
        <dbReference type="EMBL" id="CAB4329448.1"/>
    </source>
</evidence>
<dbReference type="EMBL" id="CAESAG010000002">
    <property type="protein sequence ID" value="CAB4329448.1"/>
    <property type="molecule type" value="Genomic_DNA"/>
</dbReference>
<dbReference type="AlphaFoldDB" id="A0A6J5YKM2"/>
<evidence type="ECO:0000256" key="4">
    <source>
        <dbReference type="ARBA" id="ARBA00023014"/>
    </source>
</evidence>
<keyword evidence="2" id="KW-0479">Metal-binding</keyword>
<evidence type="ECO:0000256" key="5">
    <source>
        <dbReference type="ARBA" id="ARBA00023157"/>
    </source>
</evidence>
<sequence length="295" mass="31441">MNALRSIPRTAGNSWRGQSRAEKLLRIFLSLTWIYAGWDKASDSGFLTRGKPTFIGNTLAAYATDSPISSLLQRLVEHSTEVGAFIILSEFAIGIATLLYVAPATAAFSGFLMSVGLWLSGTFNISPYFLASDTAYAILWLTYLLLMIGNKRMPSTNFQRRNVIRTSIVAGLAVVASLAGRSVASSTTLKSAGTPGKKIVKLTKLPAGKSFNFIHSSQGVPSVLFRTKTGVFAYSAICTHQGCTVAYKSASKKLVCPCHGAQFDPFANGAVTNGPAETPLAKVSVKVSGGWVVEV</sequence>
<dbReference type="InterPro" id="IPR017941">
    <property type="entry name" value="Rieske_2Fe-2S"/>
</dbReference>
<evidence type="ECO:0000256" key="1">
    <source>
        <dbReference type="ARBA" id="ARBA00022714"/>
    </source>
</evidence>
<dbReference type="Gene3D" id="2.102.10.10">
    <property type="entry name" value="Rieske [2Fe-2S] iron-sulphur domain"/>
    <property type="match status" value="1"/>
</dbReference>
<dbReference type="PANTHER" id="PTHR39157:SF1">
    <property type="entry name" value="DOXX FAMILY PROTEIN"/>
    <property type="match status" value="1"/>
</dbReference>
<feature type="transmembrane region" description="Helical" evidence="6">
    <location>
        <begin position="82"/>
        <end position="108"/>
    </location>
</feature>
<dbReference type="PROSITE" id="PS51296">
    <property type="entry name" value="RIESKE"/>
    <property type="match status" value="1"/>
</dbReference>
<dbReference type="InterPro" id="IPR005805">
    <property type="entry name" value="Rieske_Fe-S_prot_C"/>
</dbReference>
<evidence type="ECO:0000259" key="7">
    <source>
        <dbReference type="PROSITE" id="PS51296"/>
    </source>
</evidence>
<evidence type="ECO:0000256" key="6">
    <source>
        <dbReference type="SAM" id="Phobius"/>
    </source>
</evidence>
<dbReference type="CDD" id="cd03467">
    <property type="entry name" value="Rieske"/>
    <property type="match status" value="1"/>
</dbReference>
<protein>
    <submittedName>
        <fullName evidence="8">Unannotated protein</fullName>
    </submittedName>
</protein>
<feature type="domain" description="Rieske" evidence="7">
    <location>
        <begin position="211"/>
        <end position="294"/>
    </location>
</feature>
<name>A0A6J5YKM2_9ZZZZ</name>
<dbReference type="GO" id="GO:0046872">
    <property type="term" value="F:metal ion binding"/>
    <property type="evidence" value="ECO:0007669"/>
    <property type="project" value="UniProtKB-KW"/>
</dbReference>
<evidence type="ECO:0000256" key="3">
    <source>
        <dbReference type="ARBA" id="ARBA00023004"/>
    </source>
</evidence>
<reference evidence="8" key="1">
    <citation type="submission" date="2020-05" db="EMBL/GenBank/DDBJ databases">
        <authorList>
            <person name="Chiriac C."/>
            <person name="Salcher M."/>
            <person name="Ghai R."/>
            <person name="Kavagutti S V."/>
        </authorList>
    </citation>
    <scope>NUCLEOTIDE SEQUENCE</scope>
</reference>
<accession>A0A6J5YKM2</accession>
<dbReference type="PANTHER" id="PTHR39157">
    <property type="entry name" value="INTEGRAL MEMBRANE PROTEIN-RELATED"/>
    <property type="match status" value="1"/>
</dbReference>
<dbReference type="SUPFAM" id="SSF50022">
    <property type="entry name" value="ISP domain"/>
    <property type="match status" value="1"/>
</dbReference>
<keyword evidence="4" id="KW-0411">Iron-sulfur</keyword>
<dbReference type="GO" id="GO:0016020">
    <property type="term" value="C:membrane"/>
    <property type="evidence" value="ECO:0007669"/>
    <property type="project" value="InterPro"/>
</dbReference>
<dbReference type="Pfam" id="PF04173">
    <property type="entry name" value="DoxD"/>
    <property type="match status" value="1"/>
</dbReference>
<keyword evidence="5" id="KW-1015">Disulfide bond</keyword>
<dbReference type="GO" id="GO:0051537">
    <property type="term" value="F:2 iron, 2 sulfur cluster binding"/>
    <property type="evidence" value="ECO:0007669"/>
    <property type="project" value="UniProtKB-KW"/>
</dbReference>
<proteinExistence type="predicted"/>
<keyword evidence="1" id="KW-0001">2Fe-2S</keyword>
<keyword evidence="6" id="KW-0812">Transmembrane</keyword>
<keyword evidence="3" id="KW-0408">Iron</keyword>
<organism evidence="8">
    <name type="scientific">freshwater metagenome</name>
    <dbReference type="NCBI Taxonomy" id="449393"/>
    <lineage>
        <taxon>unclassified sequences</taxon>
        <taxon>metagenomes</taxon>
        <taxon>ecological metagenomes</taxon>
    </lineage>
</organism>
<evidence type="ECO:0000256" key="2">
    <source>
        <dbReference type="ARBA" id="ARBA00022723"/>
    </source>
</evidence>
<gene>
    <name evidence="8" type="ORF">UFOPK4080_00032</name>
</gene>